<dbReference type="KEGG" id="vde:111250415"/>
<feature type="domain" description="Homologous-pairing protein 2 winged helix" evidence="7">
    <location>
        <begin position="4"/>
        <end position="64"/>
    </location>
</feature>
<dbReference type="AlphaFoldDB" id="A0A7M7K448"/>
<evidence type="ECO:0000256" key="1">
    <source>
        <dbReference type="ARBA" id="ARBA00004123"/>
    </source>
</evidence>
<dbReference type="GO" id="GO:0120230">
    <property type="term" value="F:recombinase activator activity"/>
    <property type="evidence" value="ECO:0007669"/>
    <property type="project" value="TreeGrafter"/>
</dbReference>
<comment type="similarity">
    <text evidence="2">Belongs to the HOP2 family.</text>
</comment>
<dbReference type="InterPro" id="IPR010776">
    <property type="entry name" value="Hop2_WH_dom"/>
</dbReference>
<keyword evidence="3" id="KW-0233">DNA recombination</keyword>
<evidence type="ECO:0000256" key="3">
    <source>
        <dbReference type="ARBA" id="ARBA00023172"/>
    </source>
</evidence>
<comment type="subcellular location">
    <subcellularLocation>
        <location evidence="1">Nucleus</location>
    </subcellularLocation>
</comment>
<dbReference type="InParanoid" id="A0A7M7K448"/>
<evidence type="ECO:0000313" key="8">
    <source>
        <dbReference type="EnsemblMetazoa" id="XP_022661375"/>
    </source>
</evidence>
<dbReference type="InterPro" id="IPR036388">
    <property type="entry name" value="WH-like_DNA-bd_sf"/>
</dbReference>
<dbReference type="Pfam" id="PF07106">
    <property type="entry name" value="WHD_TBPIP"/>
    <property type="match status" value="1"/>
</dbReference>
<evidence type="ECO:0000259" key="7">
    <source>
        <dbReference type="Pfam" id="PF07106"/>
    </source>
</evidence>
<dbReference type="GO" id="GO:0007129">
    <property type="term" value="P:homologous chromosome pairing at meiosis"/>
    <property type="evidence" value="ECO:0007669"/>
    <property type="project" value="TreeGrafter"/>
</dbReference>
<dbReference type="OrthoDB" id="272266at2759"/>
<keyword evidence="9" id="KW-1185">Reference proteome</keyword>
<dbReference type="Gene3D" id="1.10.10.10">
    <property type="entry name" value="Winged helix-like DNA-binding domain superfamily/Winged helix DNA-binding domain"/>
    <property type="match status" value="1"/>
</dbReference>
<keyword evidence="6" id="KW-0175">Coiled coil</keyword>
<dbReference type="GO" id="GO:0120231">
    <property type="term" value="C:DNA recombinase auxiliary factor complex"/>
    <property type="evidence" value="ECO:0007669"/>
    <property type="project" value="TreeGrafter"/>
</dbReference>
<feature type="coiled-coil region" evidence="6">
    <location>
        <begin position="94"/>
        <end position="163"/>
    </location>
</feature>
<dbReference type="GeneID" id="111250415"/>
<dbReference type="GO" id="GO:0010774">
    <property type="term" value="P:meiotic strand invasion involved in reciprocal meiotic recombination"/>
    <property type="evidence" value="ECO:0007669"/>
    <property type="project" value="TreeGrafter"/>
</dbReference>
<name>A0A7M7K448_VARDE</name>
<dbReference type="GO" id="GO:0003690">
    <property type="term" value="F:double-stranded DNA binding"/>
    <property type="evidence" value="ECO:0007669"/>
    <property type="project" value="TreeGrafter"/>
</dbReference>
<dbReference type="EnsemblMetazoa" id="XM_022805640">
    <property type="protein sequence ID" value="XP_022661375"/>
    <property type="gene ID" value="LOC111250415"/>
</dbReference>
<dbReference type="RefSeq" id="XP_022661375.1">
    <property type="nucleotide sequence ID" value="XM_022805640.1"/>
</dbReference>
<keyword evidence="4" id="KW-0539">Nucleus</keyword>
<keyword evidence="5" id="KW-0469">Meiosis</keyword>
<evidence type="ECO:0000256" key="4">
    <source>
        <dbReference type="ARBA" id="ARBA00023242"/>
    </source>
</evidence>
<protein>
    <recommendedName>
        <fullName evidence="7">Homologous-pairing protein 2 winged helix domain-containing protein</fullName>
    </recommendedName>
</protein>
<dbReference type="OMA" id="QKYHREW"/>
<dbReference type="GO" id="GO:0000709">
    <property type="term" value="P:meiotic joint molecule formation"/>
    <property type="evidence" value="ECO:0007669"/>
    <property type="project" value="TreeGrafter"/>
</dbReference>
<evidence type="ECO:0000256" key="2">
    <source>
        <dbReference type="ARBA" id="ARBA00007922"/>
    </source>
</evidence>
<accession>A0A7M7K448</accession>
<evidence type="ECO:0000313" key="9">
    <source>
        <dbReference type="Proteomes" id="UP000594260"/>
    </source>
</evidence>
<dbReference type="PANTHER" id="PTHR15938:SF0">
    <property type="entry name" value="HOMOLOGOUS-PAIRING PROTEIN 2 HOMOLOG"/>
    <property type="match status" value="1"/>
</dbReference>
<sequence>MASTEDIVLTYLLDQNRPYSMNDILQNLRQAVGKAALLRDLNALVESDLIIEKTYGKQKIYYANQEKLADATPEQLAEMEIQCINQESLYKAFLQEKQQETLELQARIKVLQKQFSTKECLDRTEALLRENEQLQRKIQKLQINGAENNNQQHRLQLEESRRRGVMELQRRRKIAENIINRVLDSGYPETMKELTEELGLEIDSPAKFS</sequence>
<dbReference type="PANTHER" id="PTHR15938">
    <property type="entry name" value="TBP-1 INTERACTING PROTEIN"/>
    <property type="match status" value="1"/>
</dbReference>
<dbReference type="SUPFAM" id="SSF46785">
    <property type="entry name" value="Winged helix' DNA-binding domain"/>
    <property type="match status" value="1"/>
</dbReference>
<evidence type="ECO:0000256" key="6">
    <source>
        <dbReference type="SAM" id="Coils"/>
    </source>
</evidence>
<dbReference type="Proteomes" id="UP000594260">
    <property type="component" value="Unplaced"/>
</dbReference>
<evidence type="ECO:0000256" key="5">
    <source>
        <dbReference type="ARBA" id="ARBA00023254"/>
    </source>
</evidence>
<dbReference type="InterPro" id="IPR036390">
    <property type="entry name" value="WH_DNA-bd_sf"/>
</dbReference>
<dbReference type="GO" id="GO:0000794">
    <property type="term" value="C:condensed nuclear chromosome"/>
    <property type="evidence" value="ECO:0007669"/>
    <property type="project" value="TreeGrafter"/>
</dbReference>
<reference evidence="8" key="1">
    <citation type="submission" date="2021-01" db="UniProtKB">
        <authorList>
            <consortium name="EnsemblMetazoa"/>
        </authorList>
    </citation>
    <scope>IDENTIFICATION</scope>
</reference>
<organism evidence="8 9">
    <name type="scientific">Varroa destructor</name>
    <name type="common">Honeybee mite</name>
    <dbReference type="NCBI Taxonomy" id="109461"/>
    <lineage>
        <taxon>Eukaryota</taxon>
        <taxon>Metazoa</taxon>
        <taxon>Ecdysozoa</taxon>
        <taxon>Arthropoda</taxon>
        <taxon>Chelicerata</taxon>
        <taxon>Arachnida</taxon>
        <taxon>Acari</taxon>
        <taxon>Parasitiformes</taxon>
        <taxon>Mesostigmata</taxon>
        <taxon>Gamasina</taxon>
        <taxon>Dermanyssoidea</taxon>
        <taxon>Varroidae</taxon>
        <taxon>Varroa</taxon>
    </lineage>
</organism>
<proteinExistence type="inferred from homology"/>